<dbReference type="Proteomes" id="UP000546162">
    <property type="component" value="Unassembled WGS sequence"/>
</dbReference>
<accession>A0A7W7M7Q3</accession>
<reference evidence="2 3" key="1">
    <citation type="submission" date="2020-08" db="EMBL/GenBank/DDBJ databases">
        <title>Sequencing the genomes of 1000 actinobacteria strains.</title>
        <authorList>
            <person name="Klenk H.-P."/>
        </authorList>
    </citation>
    <scope>NUCLEOTIDE SEQUENCE [LARGE SCALE GENOMIC DNA]</scope>
    <source>
        <strain evidence="2 3">DSM 45809</strain>
    </source>
</reference>
<organism evidence="2 3">
    <name type="scientific">Actinoplanes octamycinicus</name>
    <dbReference type="NCBI Taxonomy" id="135948"/>
    <lineage>
        <taxon>Bacteria</taxon>
        <taxon>Bacillati</taxon>
        <taxon>Actinomycetota</taxon>
        <taxon>Actinomycetes</taxon>
        <taxon>Micromonosporales</taxon>
        <taxon>Micromonosporaceae</taxon>
        <taxon>Actinoplanes</taxon>
    </lineage>
</organism>
<sequence length="168" mass="18029">MEPISEATIRTSFVNCSKGEASRIKLPADFRATPWADLDFYGWIDPAAPQRAAIVVPRDEGPVAVLLRKAERTGAGSAARSSMCQVCLTDHAAGGVSLFTAPLAGAAGRNGNSVGEYLCSDLACSLYLRGKKRPKLRLVRFEETLTLPEKIDRSLTKLSAFTSRITAA</sequence>
<name>A0A7W7M7Q3_9ACTN</name>
<protein>
    <recommendedName>
        <fullName evidence="1">Elongation factor G-binding protein C-terminal treble-clef zinc-finger domain-containing protein</fullName>
    </recommendedName>
</protein>
<dbReference type="InterPro" id="IPR032330">
    <property type="entry name" value="EF-G-binding_C"/>
</dbReference>
<proteinExistence type="predicted"/>
<evidence type="ECO:0000313" key="3">
    <source>
        <dbReference type="Proteomes" id="UP000546162"/>
    </source>
</evidence>
<comment type="caution">
    <text evidence="2">The sequence shown here is derived from an EMBL/GenBank/DDBJ whole genome shotgun (WGS) entry which is preliminary data.</text>
</comment>
<dbReference type="AlphaFoldDB" id="A0A7W7M7Q3"/>
<dbReference type="Pfam" id="PF16571">
    <property type="entry name" value="FBP_C"/>
    <property type="match status" value="1"/>
</dbReference>
<feature type="domain" description="Elongation factor G-binding protein C-terminal treble-clef zinc-finger" evidence="1">
    <location>
        <begin position="9"/>
        <end position="165"/>
    </location>
</feature>
<dbReference type="RefSeq" id="WP_185040538.1">
    <property type="nucleotide sequence ID" value="NZ_BAABFG010000005.1"/>
</dbReference>
<dbReference type="EMBL" id="JACHNB010000001">
    <property type="protein sequence ID" value="MBB4740089.1"/>
    <property type="molecule type" value="Genomic_DNA"/>
</dbReference>
<keyword evidence="3" id="KW-1185">Reference proteome</keyword>
<evidence type="ECO:0000259" key="1">
    <source>
        <dbReference type="Pfam" id="PF16571"/>
    </source>
</evidence>
<evidence type="ECO:0000313" key="2">
    <source>
        <dbReference type="EMBL" id="MBB4740089.1"/>
    </source>
</evidence>
<gene>
    <name evidence="2" type="ORF">BJY16_003548</name>
</gene>